<sequence>MDHSFLHYAVVAFLITLSTIRARDLRPSDHGLSYQQHSFPPAQNGDAREMRSFFGTATSSSSSVQLPEAKNISDTWWSAHASGGRTREGEGGDHVRLGLLVASAVCGLTGVVLLGVSGVIFLFRLQKQKPKAERIPSDSESAPAPAPAPAPALTFVADAANANQK</sequence>
<dbReference type="AlphaFoldDB" id="A0AAW2PB47"/>
<dbReference type="PANTHER" id="PTHR37189">
    <property type="entry name" value="CONCANAVALIN A-LIKE LECTIN/GLUCANASE DOMAIN-CONTAINING PROTEIN-RELATED"/>
    <property type="match status" value="1"/>
</dbReference>
<gene>
    <name evidence="4" type="ORF">Sangu_0859900</name>
</gene>
<evidence type="ECO:0000256" key="2">
    <source>
        <dbReference type="SAM" id="Phobius"/>
    </source>
</evidence>
<reference evidence="4" key="2">
    <citation type="journal article" date="2024" name="Plant">
        <title>Genomic evolution and insights into agronomic trait innovations of Sesamum species.</title>
        <authorList>
            <person name="Miao H."/>
            <person name="Wang L."/>
            <person name="Qu L."/>
            <person name="Liu H."/>
            <person name="Sun Y."/>
            <person name="Le M."/>
            <person name="Wang Q."/>
            <person name="Wei S."/>
            <person name="Zheng Y."/>
            <person name="Lin W."/>
            <person name="Duan Y."/>
            <person name="Cao H."/>
            <person name="Xiong S."/>
            <person name="Wang X."/>
            <person name="Wei L."/>
            <person name="Li C."/>
            <person name="Ma Q."/>
            <person name="Ju M."/>
            <person name="Zhao R."/>
            <person name="Li G."/>
            <person name="Mu C."/>
            <person name="Tian Q."/>
            <person name="Mei H."/>
            <person name="Zhang T."/>
            <person name="Gao T."/>
            <person name="Zhang H."/>
        </authorList>
    </citation>
    <scope>NUCLEOTIDE SEQUENCE</scope>
    <source>
        <strain evidence="4">G01</strain>
    </source>
</reference>
<evidence type="ECO:0000313" key="4">
    <source>
        <dbReference type="EMBL" id="KAL0352786.1"/>
    </source>
</evidence>
<keyword evidence="2" id="KW-0472">Membrane</keyword>
<dbReference type="EMBL" id="JACGWK010000005">
    <property type="protein sequence ID" value="KAL0352786.1"/>
    <property type="molecule type" value="Genomic_DNA"/>
</dbReference>
<accession>A0AAW2PB47</accession>
<feature type="transmembrane region" description="Helical" evidence="2">
    <location>
        <begin position="97"/>
        <end position="123"/>
    </location>
</feature>
<reference evidence="4" key="1">
    <citation type="submission" date="2020-06" db="EMBL/GenBank/DDBJ databases">
        <authorList>
            <person name="Li T."/>
            <person name="Hu X."/>
            <person name="Zhang T."/>
            <person name="Song X."/>
            <person name="Zhang H."/>
            <person name="Dai N."/>
            <person name="Sheng W."/>
            <person name="Hou X."/>
            <person name="Wei L."/>
        </authorList>
    </citation>
    <scope>NUCLEOTIDE SEQUENCE</scope>
    <source>
        <strain evidence="4">G01</strain>
        <tissue evidence="4">Leaf</tissue>
    </source>
</reference>
<name>A0AAW2PB47_9LAMI</name>
<feature type="chain" id="PRO_5043677239" evidence="3">
    <location>
        <begin position="23"/>
        <end position="165"/>
    </location>
</feature>
<organism evidence="4">
    <name type="scientific">Sesamum angustifolium</name>
    <dbReference type="NCBI Taxonomy" id="2727405"/>
    <lineage>
        <taxon>Eukaryota</taxon>
        <taxon>Viridiplantae</taxon>
        <taxon>Streptophyta</taxon>
        <taxon>Embryophyta</taxon>
        <taxon>Tracheophyta</taxon>
        <taxon>Spermatophyta</taxon>
        <taxon>Magnoliopsida</taxon>
        <taxon>eudicotyledons</taxon>
        <taxon>Gunneridae</taxon>
        <taxon>Pentapetalae</taxon>
        <taxon>asterids</taxon>
        <taxon>lamiids</taxon>
        <taxon>Lamiales</taxon>
        <taxon>Pedaliaceae</taxon>
        <taxon>Sesamum</taxon>
    </lineage>
</organism>
<evidence type="ECO:0000256" key="1">
    <source>
        <dbReference type="SAM" id="MobiDB-lite"/>
    </source>
</evidence>
<feature type="region of interest" description="Disordered" evidence="1">
    <location>
        <begin position="128"/>
        <end position="152"/>
    </location>
</feature>
<keyword evidence="3" id="KW-0732">Signal</keyword>
<dbReference type="PANTHER" id="PTHR37189:SF4">
    <property type="entry name" value="TRANSMEMBRANE PROTEIN"/>
    <property type="match status" value="1"/>
</dbReference>
<keyword evidence="2" id="KW-0812">Transmembrane</keyword>
<feature type="signal peptide" evidence="3">
    <location>
        <begin position="1"/>
        <end position="22"/>
    </location>
</feature>
<comment type="caution">
    <text evidence="4">The sequence shown here is derived from an EMBL/GenBank/DDBJ whole genome shotgun (WGS) entry which is preliminary data.</text>
</comment>
<proteinExistence type="predicted"/>
<protein>
    <submittedName>
        <fullName evidence="4">Uncharacterized protein</fullName>
    </submittedName>
</protein>
<evidence type="ECO:0000256" key="3">
    <source>
        <dbReference type="SAM" id="SignalP"/>
    </source>
</evidence>
<keyword evidence="2" id="KW-1133">Transmembrane helix</keyword>